<sequence length="114" mass="11740">MAIFHQELGQVCTTMYLQGSAADNTVCKMHANDTVAACAAGNDFIGVVVGKRDGLACVQVAGFVTLHYTGTTAPTVGECALAGDGKGGVAVTENAKKYRVLRVDTAAKTVGLYL</sequence>
<keyword evidence="2" id="KW-1185">Reference proteome</keyword>
<dbReference type="EMBL" id="JBBMFF010000023">
    <property type="protein sequence ID" value="MEQ2509674.1"/>
    <property type="molecule type" value="Genomic_DNA"/>
</dbReference>
<dbReference type="RefSeq" id="WP_349134391.1">
    <property type="nucleotide sequence ID" value="NZ_JBBMFF010000023.1"/>
</dbReference>
<proteinExistence type="predicted"/>
<accession>A0ABV1G2P1</accession>
<reference evidence="1 2" key="1">
    <citation type="submission" date="2024-03" db="EMBL/GenBank/DDBJ databases">
        <title>Human intestinal bacterial collection.</title>
        <authorList>
            <person name="Pauvert C."/>
            <person name="Hitch T.C.A."/>
            <person name="Clavel T."/>
        </authorList>
    </citation>
    <scope>NUCLEOTIDE SEQUENCE [LARGE SCALE GENOMIC DNA]</scope>
    <source>
        <strain evidence="1 2">CLA-AA-H192</strain>
    </source>
</reference>
<dbReference type="Proteomes" id="UP001491552">
    <property type="component" value="Unassembled WGS sequence"/>
</dbReference>
<organism evidence="1 2">
    <name type="scientific">Faecousia intestinalis</name>
    <dbReference type="NCBI Taxonomy" id="3133167"/>
    <lineage>
        <taxon>Bacteria</taxon>
        <taxon>Bacillati</taxon>
        <taxon>Bacillota</taxon>
        <taxon>Clostridia</taxon>
        <taxon>Eubacteriales</taxon>
        <taxon>Oscillospiraceae</taxon>
        <taxon>Faecousia</taxon>
    </lineage>
</organism>
<evidence type="ECO:0000313" key="2">
    <source>
        <dbReference type="Proteomes" id="UP001491552"/>
    </source>
</evidence>
<gene>
    <name evidence="1" type="ORF">WMO66_00190</name>
</gene>
<evidence type="ECO:0000313" key="1">
    <source>
        <dbReference type="EMBL" id="MEQ2509674.1"/>
    </source>
</evidence>
<name>A0ABV1G2P1_9FIRM</name>
<protein>
    <submittedName>
        <fullName evidence="1">Uncharacterized protein</fullName>
    </submittedName>
</protein>
<comment type="caution">
    <text evidence="1">The sequence shown here is derived from an EMBL/GenBank/DDBJ whole genome shotgun (WGS) entry which is preliminary data.</text>
</comment>